<dbReference type="SUPFAM" id="SSF144232">
    <property type="entry name" value="HIT/MYND zinc finger-like"/>
    <property type="match status" value="1"/>
</dbReference>
<proteinExistence type="predicted"/>
<evidence type="ECO:0000259" key="4">
    <source>
        <dbReference type="PROSITE" id="PS01360"/>
    </source>
</evidence>
<evidence type="ECO:0000256" key="1">
    <source>
        <dbReference type="ARBA" id="ARBA00022723"/>
    </source>
</evidence>
<accession>A0A9N8H3A6</accession>
<evidence type="ECO:0000256" key="2">
    <source>
        <dbReference type="ARBA" id="ARBA00022771"/>
    </source>
</evidence>
<comment type="caution">
    <text evidence="5">The sequence shown here is derived from an EMBL/GenBank/DDBJ whole genome shotgun (WGS) entry which is preliminary data.</text>
</comment>
<gene>
    <name evidence="5" type="ORF">SEMRO_55_G032520.1</name>
</gene>
<name>A0A9N8H3A6_9STRA</name>
<dbReference type="GO" id="GO:0008270">
    <property type="term" value="F:zinc ion binding"/>
    <property type="evidence" value="ECO:0007669"/>
    <property type="project" value="UniProtKB-KW"/>
</dbReference>
<reference evidence="5" key="1">
    <citation type="submission" date="2020-06" db="EMBL/GenBank/DDBJ databases">
        <authorList>
            <consortium name="Plant Systems Biology data submission"/>
        </authorList>
    </citation>
    <scope>NUCLEOTIDE SEQUENCE</scope>
    <source>
        <strain evidence="5">D6</strain>
    </source>
</reference>
<keyword evidence="2" id="KW-0863">Zinc-finger</keyword>
<dbReference type="EMBL" id="CAICTM010000054">
    <property type="protein sequence ID" value="CAB9499196.1"/>
    <property type="molecule type" value="Genomic_DNA"/>
</dbReference>
<keyword evidence="1" id="KW-0479">Metal-binding</keyword>
<sequence>MAQPDSRHHNSNNQHNERQQRTNNTCAHCDWSPRGGLRNELLSLTACGMCLKVVYCSDDCQTAGRKTHMIQCKRWEMTRTHLTDESAWNSTSSQLFNETSTKRTMDSYLTGTMPEKQLDTRHHCKPAVEAEEKCQVNTTSFVPGVSFTWPFLRWTSALEMLQQTESSPKTTTSTDWDRCRSSILQCWDCHLQQAAESLKAGDPVDTSQYAFTGENLWNQLSLVLCHESVARVILEKALDSNKEDGTPLREFFAPLIGMLDLKNYKGKDSLEIITNKCAATLVMQARRQCGPSIVSPFHLEAAFTRGMDDVQLAFWKGVALPTAKGMIETTPATR</sequence>
<dbReference type="Pfam" id="PF01753">
    <property type="entry name" value="zf-MYND"/>
    <property type="match status" value="1"/>
</dbReference>
<feature type="domain" description="MYND-type" evidence="4">
    <location>
        <begin position="26"/>
        <end position="72"/>
    </location>
</feature>
<dbReference type="Proteomes" id="UP001153069">
    <property type="component" value="Unassembled WGS sequence"/>
</dbReference>
<dbReference type="PROSITE" id="PS01360">
    <property type="entry name" value="ZF_MYND_1"/>
    <property type="match status" value="1"/>
</dbReference>
<dbReference type="InterPro" id="IPR002893">
    <property type="entry name" value="Znf_MYND"/>
</dbReference>
<keyword evidence="3" id="KW-0862">Zinc</keyword>
<protein>
    <recommendedName>
        <fullName evidence="4">MYND-type domain-containing protein</fullName>
    </recommendedName>
</protein>
<evidence type="ECO:0000313" key="5">
    <source>
        <dbReference type="EMBL" id="CAB9499196.1"/>
    </source>
</evidence>
<dbReference type="AlphaFoldDB" id="A0A9N8H3A6"/>
<dbReference type="Gene3D" id="6.10.140.2220">
    <property type="match status" value="1"/>
</dbReference>
<organism evidence="5 6">
    <name type="scientific">Seminavis robusta</name>
    <dbReference type="NCBI Taxonomy" id="568900"/>
    <lineage>
        <taxon>Eukaryota</taxon>
        <taxon>Sar</taxon>
        <taxon>Stramenopiles</taxon>
        <taxon>Ochrophyta</taxon>
        <taxon>Bacillariophyta</taxon>
        <taxon>Bacillariophyceae</taxon>
        <taxon>Bacillariophycidae</taxon>
        <taxon>Naviculales</taxon>
        <taxon>Naviculaceae</taxon>
        <taxon>Seminavis</taxon>
    </lineage>
</organism>
<evidence type="ECO:0000256" key="3">
    <source>
        <dbReference type="ARBA" id="ARBA00022833"/>
    </source>
</evidence>
<evidence type="ECO:0000313" key="6">
    <source>
        <dbReference type="Proteomes" id="UP001153069"/>
    </source>
</evidence>
<keyword evidence="6" id="KW-1185">Reference proteome</keyword>